<dbReference type="Proteomes" id="UP000299102">
    <property type="component" value="Unassembled WGS sequence"/>
</dbReference>
<comment type="caution">
    <text evidence="1">The sequence shown here is derived from an EMBL/GenBank/DDBJ whole genome shotgun (WGS) entry which is preliminary data.</text>
</comment>
<organism evidence="1 2">
    <name type="scientific">Eumeta variegata</name>
    <name type="common">Bagworm moth</name>
    <name type="synonym">Eumeta japonica</name>
    <dbReference type="NCBI Taxonomy" id="151549"/>
    <lineage>
        <taxon>Eukaryota</taxon>
        <taxon>Metazoa</taxon>
        <taxon>Ecdysozoa</taxon>
        <taxon>Arthropoda</taxon>
        <taxon>Hexapoda</taxon>
        <taxon>Insecta</taxon>
        <taxon>Pterygota</taxon>
        <taxon>Neoptera</taxon>
        <taxon>Endopterygota</taxon>
        <taxon>Lepidoptera</taxon>
        <taxon>Glossata</taxon>
        <taxon>Ditrysia</taxon>
        <taxon>Tineoidea</taxon>
        <taxon>Psychidae</taxon>
        <taxon>Oiketicinae</taxon>
        <taxon>Eumeta</taxon>
    </lineage>
</organism>
<sequence length="102" mass="10984">MFFHHVVFTNARANAAVALGVSAQSRHHNSNLIIKTSCARDVNNRIARGRCSVERDGGVHPSSRGGGARVAAPAPLTSVLHVLTSYTTSSLRTLYFVQNLIE</sequence>
<reference evidence="1 2" key="1">
    <citation type="journal article" date="2019" name="Commun. Biol.">
        <title>The bagworm genome reveals a unique fibroin gene that provides high tensile strength.</title>
        <authorList>
            <person name="Kono N."/>
            <person name="Nakamura H."/>
            <person name="Ohtoshi R."/>
            <person name="Tomita M."/>
            <person name="Numata K."/>
            <person name="Arakawa K."/>
        </authorList>
    </citation>
    <scope>NUCLEOTIDE SEQUENCE [LARGE SCALE GENOMIC DNA]</scope>
</reference>
<protein>
    <submittedName>
        <fullName evidence="1">Uncharacterized protein</fullName>
    </submittedName>
</protein>
<proteinExistence type="predicted"/>
<keyword evidence="2" id="KW-1185">Reference proteome</keyword>
<name>A0A4C1XVP7_EUMVA</name>
<evidence type="ECO:0000313" key="2">
    <source>
        <dbReference type="Proteomes" id="UP000299102"/>
    </source>
</evidence>
<gene>
    <name evidence="1" type="ORF">EVAR_85595_1</name>
</gene>
<dbReference type="AlphaFoldDB" id="A0A4C1XVP7"/>
<evidence type="ECO:0000313" key="1">
    <source>
        <dbReference type="EMBL" id="GBP66225.1"/>
    </source>
</evidence>
<dbReference type="EMBL" id="BGZK01000952">
    <property type="protein sequence ID" value="GBP66225.1"/>
    <property type="molecule type" value="Genomic_DNA"/>
</dbReference>
<accession>A0A4C1XVP7</accession>